<evidence type="ECO:0000313" key="5">
    <source>
        <dbReference type="EMBL" id="RCG17768.1"/>
    </source>
</evidence>
<evidence type="ECO:0000259" key="4">
    <source>
        <dbReference type="Pfam" id="PF00248"/>
    </source>
</evidence>
<name>A0A367EI54_9ACTN</name>
<evidence type="ECO:0000256" key="1">
    <source>
        <dbReference type="ARBA" id="ARBA00006515"/>
    </source>
</evidence>
<evidence type="ECO:0000256" key="3">
    <source>
        <dbReference type="ARBA" id="ARBA00023002"/>
    </source>
</evidence>
<dbReference type="GO" id="GO:0005829">
    <property type="term" value="C:cytosol"/>
    <property type="evidence" value="ECO:0007669"/>
    <property type="project" value="UniProtKB-ARBA"/>
</dbReference>
<dbReference type="Gene3D" id="3.20.20.100">
    <property type="entry name" value="NADP-dependent oxidoreductase domain"/>
    <property type="match status" value="1"/>
</dbReference>
<accession>A0A367EI54</accession>
<dbReference type="InterPro" id="IPR023210">
    <property type="entry name" value="NADP_OxRdtase_dom"/>
</dbReference>
<keyword evidence="6" id="KW-1185">Reference proteome</keyword>
<reference evidence="5 6" key="1">
    <citation type="submission" date="2018-06" db="EMBL/GenBank/DDBJ databases">
        <title>Sphaerisporangium craniellae sp. nov., isolated from a marine sponge in the South China Sea.</title>
        <authorList>
            <person name="Li L."/>
        </authorList>
    </citation>
    <scope>NUCLEOTIDE SEQUENCE [LARGE SCALE GENOMIC DNA]</scope>
    <source>
        <strain evidence="5 6">CCTCC AA 208026</strain>
    </source>
</reference>
<proteinExistence type="inferred from homology"/>
<dbReference type="FunFam" id="3.20.20.100:FF:000004">
    <property type="entry name" value="Oxidoreductase, aldo/keto reductase"/>
    <property type="match status" value="1"/>
</dbReference>
<dbReference type="PANTHER" id="PTHR43150:SF2">
    <property type="entry name" value="HYPERKINETIC, ISOFORM M"/>
    <property type="match status" value="1"/>
</dbReference>
<keyword evidence="3" id="KW-0560">Oxidoreductase</keyword>
<dbReference type="PRINTS" id="PR01577">
    <property type="entry name" value="KCNABCHANNEL"/>
</dbReference>
<sequence>MRYRTLGRSGLKVSEIAYGNWINRSERAAAHVARTAHAHGITTFDTADVYGGTRAEVVLGVALSGIRRESVEICTKVHARVGPGPNDRGLSRKHIMEAANGSLKRLKTDYIDLYQAHRYDVETPLHETLRAFDDLVRQGKVLYVGVSEWTAGQIADALEIARQLGLDRIVANQPQYNMVWRVIDAEVGPLCEKEGIGQLAWSPLAQGLLTGKYLPGRPPPDDSRAGGPAATQFASGALADDVLDRIAQLRPVAADLGVSMSQLAIAWVLRNPNVSAAIVGASTPEQITENAAASGVDLDDEVARVIDAILDPIIERDPLRTPANPDDYRR</sequence>
<dbReference type="RefSeq" id="WP_114034045.1">
    <property type="nucleotide sequence ID" value="NZ_QOIL01000041.1"/>
</dbReference>
<dbReference type="GO" id="GO:0016491">
    <property type="term" value="F:oxidoreductase activity"/>
    <property type="evidence" value="ECO:0007669"/>
    <property type="project" value="UniProtKB-KW"/>
</dbReference>
<dbReference type="InterPro" id="IPR005399">
    <property type="entry name" value="K_chnl_volt-dep_bsu_KCNAB-rel"/>
</dbReference>
<dbReference type="Proteomes" id="UP000253094">
    <property type="component" value="Unassembled WGS sequence"/>
</dbReference>
<dbReference type="InterPro" id="IPR036812">
    <property type="entry name" value="NAD(P)_OxRdtase_dom_sf"/>
</dbReference>
<feature type="domain" description="NADP-dependent oxidoreductase" evidence="4">
    <location>
        <begin position="25"/>
        <end position="310"/>
    </location>
</feature>
<comment type="similarity">
    <text evidence="1">Belongs to the shaker potassium channel beta subunit family.</text>
</comment>
<keyword evidence="2" id="KW-0521">NADP</keyword>
<dbReference type="AlphaFoldDB" id="A0A367EI54"/>
<comment type="caution">
    <text evidence="5">The sequence shown here is derived from an EMBL/GenBank/DDBJ whole genome shotgun (WGS) entry which is preliminary data.</text>
</comment>
<evidence type="ECO:0000313" key="6">
    <source>
        <dbReference type="Proteomes" id="UP000253094"/>
    </source>
</evidence>
<dbReference type="Pfam" id="PF00248">
    <property type="entry name" value="Aldo_ket_red"/>
    <property type="match status" value="1"/>
</dbReference>
<dbReference type="CDD" id="cd19074">
    <property type="entry name" value="Aldo_ket_red_shaker-like"/>
    <property type="match status" value="1"/>
</dbReference>
<protein>
    <submittedName>
        <fullName evidence="5">Aldo/keto reductase</fullName>
    </submittedName>
</protein>
<organism evidence="5 6">
    <name type="scientific">Sphaerisporangium album</name>
    <dbReference type="NCBI Taxonomy" id="509200"/>
    <lineage>
        <taxon>Bacteria</taxon>
        <taxon>Bacillati</taxon>
        <taxon>Actinomycetota</taxon>
        <taxon>Actinomycetes</taxon>
        <taxon>Streptosporangiales</taxon>
        <taxon>Streptosporangiaceae</taxon>
        <taxon>Sphaerisporangium</taxon>
    </lineage>
</organism>
<dbReference type="EMBL" id="QOIL01000041">
    <property type="protein sequence ID" value="RCG17768.1"/>
    <property type="molecule type" value="Genomic_DNA"/>
</dbReference>
<dbReference type="PANTHER" id="PTHR43150">
    <property type="entry name" value="HYPERKINETIC, ISOFORM M"/>
    <property type="match status" value="1"/>
</dbReference>
<dbReference type="SUPFAM" id="SSF51430">
    <property type="entry name" value="NAD(P)-linked oxidoreductase"/>
    <property type="match status" value="1"/>
</dbReference>
<evidence type="ECO:0000256" key="2">
    <source>
        <dbReference type="ARBA" id="ARBA00022857"/>
    </source>
</evidence>
<gene>
    <name evidence="5" type="ORF">DQ384_39615</name>
</gene>
<dbReference type="OrthoDB" id="9768793at2"/>